<feature type="binding site" evidence="11">
    <location>
        <position position="62"/>
    </location>
    <ligand>
        <name>[4Fe-4S] cluster</name>
        <dbReference type="ChEBI" id="CHEBI:49883"/>
    </ligand>
</feature>
<dbReference type="GO" id="GO:0045892">
    <property type="term" value="P:negative regulation of DNA-templated transcription"/>
    <property type="evidence" value="ECO:0007669"/>
    <property type="project" value="TreeGrafter"/>
</dbReference>
<dbReference type="PANTHER" id="PTHR38839">
    <property type="entry name" value="TRANSCRIPTIONAL REGULATOR WHID-RELATED"/>
    <property type="match status" value="1"/>
</dbReference>
<name>A0A077M5A9_9MICO</name>
<evidence type="ECO:0000256" key="11">
    <source>
        <dbReference type="HAMAP-Rule" id="MF_01479"/>
    </source>
</evidence>
<dbReference type="GO" id="GO:0003677">
    <property type="term" value="F:DNA binding"/>
    <property type="evidence" value="ECO:0007669"/>
    <property type="project" value="UniProtKB-UniRule"/>
</dbReference>
<keyword evidence="14" id="KW-1185">Reference proteome</keyword>
<keyword evidence="10 11" id="KW-0804">Transcription</keyword>
<evidence type="ECO:0000256" key="4">
    <source>
        <dbReference type="ARBA" id="ARBA00022723"/>
    </source>
</evidence>
<keyword evidence="6 11" id="KW-0411">Iron-sulfur</keyword>
<evidence type="ECO:0000256" key="9">
    <source>
        <dbReference type="ARBA" id="ARBA00023157"/>
    </source>
</evidence>
<feature type="binding site" evidence="11">
    <location>
        <position position="56"/>
    </location>
    <ligand>
        <name>[4Fe-4S] cluster</name>
        <dbReference type="ChEBI" id="CHEBI:49883"/>
    </ligand>
</feature>
<comment type="caution">
    <text evidence="13">The sequence shown here is derived from an EMBL/GenBank/DDBJ whole genome shotgun (WGS) entry which is preliminary data.</text>
</comment>
<evidence type="ECO:0000313" key="14">
    <source>
        <dbReference type="Proteomes" id="UP000035721"/>
    </source>
</evidence>
<feature type="domain" description="4Fe-4S Wbl-type" evidence="12">
    <location>
        <begin position="22"/>
        <end position="85"/>
    </location>
</feature>
<dbReference type="PROSITE" id="PS51674">
    <property type="entry name" value="4FE4S_WBL"/>
    <property type="match status" value="1"/>
</dbReference>
<keyword evidence="11" id="KW-0963">Cytoplasm</keyword>
<dbReference type="AlphaFoldDB" id="A0A077M5A9"/>
<dbReference type="RefSeq" id="WP_048555796.1">
    <property type="nucleotide sequence ID" value="NZ_HF570958.1"/>
</dbReference>
<keyword evidence="4 11" id="KW-0479">Metal-binding</keyword>
<feature type="binding site" evidence="11">
    <location>
        <position position="53"/>
    </location>
    <ligand>
        <name>[4Fe-4S] cluster</name>
        <dbReference type="ChEBI" id="CHEBI:49883"/>
    </ligand>
</feature>
<evidence type="ECO:0000256" key="7">
    <source>
        <dbReference type="ARBA" id="ARBA00023015"/>
    </source>
</evidence>
<dbReference type="GO" id="GO:0046872">
    <property type="term" value="F:metal ion binding"/>
    <property type="evidence" value="ECO:0007669"/>
    <property type="project" value="UniProtKB-KW"/>
</dbReference>
<proteinExistence type="inferred from homology"/>
<dbReference type="GO" id="GO:0045454">
    <property type="term" value="P:cell redox homeostasis"/>
    <property type="evidence" value="ECO:0007669"/>
    <property type="project" value="TreeGrafter"/>
</dbReference>
<comment type="PTM">
    <text evidence="11">The Fe-S cluster can be nitrosylated by nitric oxide (NO).</text>
</comment>
<dbReference type="InterPro" id="IPR034768">
    <property type="entry name" value="4FE4S_WBL"/>
</dbReference>
<sequence length="98" mass="11132">MSCGLRLPPPVLDAYEWQDRALCRDAEVEVFFDFEGVRGRNLEAREEAAKAICRRCPVLQECLTHAMSAEDYGVWGGMTARERRDERNRRLLGSAAVS</sequence>
<evidence type="ECO:0000256" key="5">
    <source>
        <dbReference type="ARBA" id="ARBA00023004"/>
    </source>
</evidence>
<keyword evidence="7 11" id="KW-0805">Transcription regulation</keyword>
<comment type="cofactor">
    <cofactor evidence="11">
        <name>[4Fe-4S] cluster</name>
        <dbReference type="ChEBI" id="CHEBI:49883"/>
    </cofactor>
    <text evidence="11">Binds 1 [4Fe-4S] cluster per subunit. Following nitrosylation of the [4Fe-4S] cluster binds 1 [4Fe-8(NO)] cluster per subunit.</text>
</comment>
<feature type="binding site" evidence="11">
    <location>
        <position position="23"/>
    </location>
    <ligand>
        <name>[4Fe-4S] cluster</name>
        <dbReference type="ChEBI" id="CHEBI:49883"/>
    </ligand>
</feature>
<dbReference type="HAMAP" id="MF_01479">
    <property type="entry name" value="WhiB"/>
    <property type="match status" value="1"/>
</dbReference>
<dbReference type="GO" id="GO:0051539">
    <property type="term" value="F:4 iron, 4 sulfur cluster binding"/>
    <property type="evidence" value="ECO:0007669"/>
    <property type="project" value="UniProtKB-UniRule"/>
</dbReference>
<evidence type="ECO:0000256" key="2">
    <source>
        <dbReference type="ARBA" id="ARBA00006597"/>
    </source>
</evidence>
<protein>
    <recommendedName>
        <fullName evidence="11">Transcriptional regulator WhiB</fullName>
    </recommendedName>
</protein>
<keyword evidence="9 11" id="KW-1015">Disulfide bond</keyword>
<organism evidence="13 14">
    <name type="scientific">Nostocoides japonicum T1-X7</name>
    <dbReference type="NCBI Taxonomy" id="1194083"/>
    <lineage>
        <taxon>Bacteria</taxon>
        <taxon>Bacillati</taxon>
        <taxon>Actinomycetota</taxon>
        <taxon>Actinomycetes</taxon>
        <taxon>Micrococcales</taxon>
        <taxon>Intrasporangiaceae</taxon>
        <taxon>Nostocoides</taxon>
    </lineage>
</organism>
<comment type="PTM">
    <text evidence="11">Upon Fe-S cluster removal intramolecular disulfide bonds are formed.</text>
</comment>
<dbReference type="GO" id="GO:0047134">
    <property type="term" value="F:protein-disulfide reductase [NAD(P)H] activity"/>
    <property type="evidence" value="ECO:0007669"/>
    <property type="project" value="TreeGrafter"/>
</dbReference>
<gene>
    <name evidence="11" type="primary">whiB</name>
    <name evidence="13" type="ORF">BN12_4160016</name>
</gene>
<dbReference type="STRING" id="1194083.BN12_4160016"/>
<comment type="subcellular location">
    <subcellularLocation>
        <location evidence="1 11">Cytoplasm</location>
    </subcellularLocation>
</comment>
<comment type="similarity">
    <text evidence="2 11">Belongs to the WhiB family.</text>
</comment>
<evidence type="ECO:0000256" key="3">
    <source>
        <dbReference type="ARBA" id="ARBA00022485"/>
    </source>
</evidence>
<evidence type="ECO:0000259" key="12">
    <source>
        <dbReference type="PROSITE" id="PS51674"/>
    </source>
</evidence>
<comment type="function">
    <text evidence="11">Acts as a transcriptional regulator. Probably redox-responsive. The apo- but not holo-form probably binds DNA.</text>
</comment>
<keyword evidence="5 11" id="KW-0408">Iron</keyword>
<keyword evidence="8 11" id="KW-0238">DNA-binding</keyword>
<keyword evidence="3 11" id="KW-0004">4Fe-4S</keyword>
<evidence type="ECO:0000256" key="1">
    <source>
        <dbReference type="ARBA" id="ARBA00004496"/>
    </source>
</evidence>
<dbReference type="Proteomes" id="UP000035721">
    <property type="component" value="Unassembled WGS sequence"/>
</dbReference>
<dbReference type="InterPro" id="IPR003482">
    <property type="entry name" value="Whib"/>
</dbReference>
<dbReference type="OrthoDB" id="4870319at2"/>
<dbReference type="GO" id="GO:0005737">
    <property type="term" value="C:cytoplasm"/>
    <property type="evidence" value="ECO:0007669"/>
    <property type="project" value="UniProtKB-SubCell"/>
</dbReference>
<evidence type="ECO:0000313" key="13">
    <source>
        <dbReference type="EMBL" id="CCH79339.1"/>
    </source>
</evidence>
<reference evidence="13 14" key="1">
    <citation type="journal article" date="2013" name="ISME J.">
        <title>A metabolic model for members of the genus Tetrasphaera involved in enhanced biological phosphorus removal.</title>
        <authorList>
            <person name="Kristiansen R."/>
            <person name="Nguyen H.T.T."/>
            <person name="Saunders A.M."/>
            <person name="Nielsen J.L."/>
            <person name="Wimmer R."/>
            <person name="Le V.Q."/>
            <person name="McIlroy S.J."/>
            <person name="Petrovski S."/>
            <person name="Seviour R.J."/>
            <person name="Calteau A."/>
            <person name="Nielsen K.L."/>
            <person name="Nielsen P.H."/>
        </authorList>
    </citation>
    <scope>NUCLEOTIDE SEQUENCE [LARGE SCALE GENOMIC DNA]</scope>
    <source>
        <strain evidence="13 14">T1-X7</strain>
    </source>
</reference>
<dbReference type="EMBL" id="CAJB01000353">
    <property type="protein sequence ID" value="CCH79339.1"/>
    <property type="molecule type" value="Genomic_DNA"/>
</dbReference>
<evidence type="ECO:0000256" key="6">
    <source>
        <dbReference type="ARBA" id="ARBA00023014"/>
    </source>
</evidence>
<dbReference type="GO" id="GO:0035731">
    <property type="term" value="F:dinitrosyl-iron complex binding"/>
    <property type="evidence" value="ECO:0007669"/>
    <property type="project" value="UniProtKB-UniRule"/>
</dbReference>
<dbReference type="Pfam" id="PF02467">
    <property type="entry name" value="Whib"/>
    <property type="match status" value="1"/>
</dbReference>
<accession>A0A077M5A9</accession>
<evidence type="ECO:0000256" key="8">
    <source>
        <dbReference type="ARBA" id="ARBA00023125"/>
    </source>
</evidence>
<evidence type="ECO:0000256" key="10">
    <source>
        <dbReference type="ARBA" id="ARBA00023163"/>
    </source>
</evidence>